<organism evidence="1 2">
    <name type="scientific">Vannielia litorea</name>
    <dbReference type="NCBI Taxonomy" id="1217970"/>
    <lineage>
        <taxon>Bacteria</taxon>
        <taxon>Pseudomonadati</taxon>
        <taxon>Pseudomonadota</taxon>
        <taxon>Alphaproteobacteria</taxon>
        <taxon>Rhodobacterales</taxon>
        <taxon>Paracoccaceae</taxon>
        <taxon>Vannielia</taxon>
    </lineage>
</organism>
<proteinExistence type="predicted"/>
<dbReference type="RefSeq" id="WP_074257421.1">
    <property type="nucleotide sequence ID" value="NZ_FSRL01000001.1"/>
</dbReference>
<dbReference type="AlphaFoldDB" id="A0A1N6HMJ3"/>
<keyword evidence="2" id="KW-1185">Reference proteome</keyword>
<accession>A0A1N6HMJ3</accession>
<gene>
    <name evidence="1" type="ORF">SAMN05444002_3526</name>
</gene>
<dbReference type="EMBL" id="FSRL01000001">
    <property type="protein sequence ID" value="SIO21078.1"/>
    <property type="molecule type" value="Genomic_DNA"/>
</dbReference>
<dbReference type="SUPFAM" id="SSF52540">
    <property type="entry name" value="P-loop containing nucleoside triphosphate hydrolases"/>
    <property type="match status" value="1"/>
</dbReference>
<evidence type="ECO:0000313" key="1">
    <source>
        <dbReference type="EMBL" id="SIO21078.1"/>
    </source>
</evidence>
<dbReference type="InterPro" id="IPR027417">
    <property type="entry name" value="P-loop_NTPase"/>
</dbReference>
<dbReference type="OrthoDB" id="547419at2"/>
<dbReference type="Proteomes" id="UP000184932">
    <property type="component" value="Unassembled WGS sequence"/>
</dbReference>
<dbReference type="STRING" id="1217970.SAMN05444002_3526"/>
<protein>
    <recommendedName>
        <fullName evidence="3">Sulfotransferase family protein</fullName>
    </recommendedName>
</protein>
<evidence type="ECO:0008006" key="3">
    <source>
        <dbReference type="Google" id="ProtNLM"/>
    </source>
</evidence>
<evidence type="ECO:0000313" key="2">
    <source>
        <dbReference type="Proteomes" id="UP000184932"/>
    </source>
</evidence>
<name>A0A1N6HMJ3_9RHOB</name>
<reference evidence="2" key="1">
    <citation type="submission" date="2016-11" db="EMBL/GenBank/DDBJ databases">
        <authorList>
            <person name="Varghese N."/>
            <person name="Submissions S."/>
        </authorList>
    </citation>
    <scope>NUCLEOTIDE SEQUENCE [LARGE SCALE GENOMIC DNA]</scope>
    <source>
        <strain evidence="2">DSM 29440</strain>
    </source>
</reference>
<sequence length="285" mass="31106">MTRSILLHIGMHKCGSTYLQQVLLRNRAALAAAGIAYPHDGSGHPGNAAGIESASARRLAALFGPHERLALSFEDLITSGPRARPFARAAAEIGAEVHLIAFIRPFSEIIFGDYSQMMKQHHRAYIEAGAAYGGKGFEQFVVARARQMTPRGWLRGWRNVLPQARFTLASHRAIRATVEPLLAPAALDWEVPRHLTNPSLRTEDCDRIAAMIESGAAGAGQIVEAVKTALHRPSQPDAGRTPERVAWIEAVFEHHNAALQEEFGYDNRLPAPRVTPSHGTAERVA</sequence>